<proteinExistence type="predicted"/>
<dbReference type="Gene3D" id="3.10.450.50">
    <property type="match status" value="1"/>
</dbReference>
<dbReference type="PANTHER" id="PTHR38436">
    <property type="entry name" value="POLYKETIDE CYCLASE SNOAL-LIKE DOMAIN"/>
    <property type="match status" value="1"/>
</dbReference>
<dbReference type="AlphaFoldDB" id="A0A068TK83"/>
<sequence>MTTIDLANVYLGYIACLNSQDWENLGRFVQDDVRRNSTMLGLSGYRRMLEDNFEQMPDLHFDIQILVAEPPHIAARLWFDVTPKGQFLGVPVNGRKVAFAENVFYEFRGGRIQEVWSVIDKAGIEGQLR</sequence>
<dbReference type="PANTHER" id="PTHR38436:SF1">
    <property type="entry name" value="ESTER CYCLASE"/>
    <property type="match status" value="1"/>
</dbReference>
<dbReference type="InterPro" id="IPR009959">
    <property type="entry name" value="Cyclase_SnoaL-like"/>
</dbReference>
<dbReference type="RefSeq" id="WP_040125208.1">
    <property type="nucleotide sequence ID" value="NZ_HG938356.1"/>
</dbReference>
<dbReference type="eggNOG" id="COG5485">
    <property type="taxonomic scope" value="Bacteria"/>
</dbReference>
<gene>
    <name evidence="1" type="ORF">RG1141_PA11130</name>
</gene>
<accession>A0A068TK83</accession>
<dbReference type="Pfam" id="PF07366">
    <property type="entry name" value="SnoaL"/>
    <property type="match status" value="1"/>
</dbReference>
<reference evidence="2" key="1">
    <citation type="journal article" date="2014" name="BMC Genomics">
        <title>Genome sequencing of two Neorhizobium galegae strains reveals a noeT gene responsible for the unusual acetylation of the nodulation factors.</title>
        <authorList>
            <person name="Osterman J."/>
            <person name="Marsh J."/>
            <person name="Laine P.K."/>
            <person name="Zeng Z."/>
            <person name="Alatalo E."/>
            <person name="Sullivan J.T."/>
            <person name="Young J.P."/>
            <person name="Thomas-Oates J."/>
            <person name="Paulin L."/>
            <person name="Lindstrom K."/>
        </authorList>
    </citation>
    <scope>NUCLEOTIDE SEQUENCE [LARGE SCALE GENOMIC DNA]</scope>
    <source>
        <strain evidence="2">HAMBI 1141</strain>
        <plasmid evidence="2">II</plasmid>
    </source>
</reference>
<dbReference type="Proteomes" id="UP000028186">
    <property type="component" value="Plasmid pHAMBI1141a"/>
</dbReference>
<dbReference type="HOGENOM" id="CLU_100997_5_3_5"/>
<dbReference type="InterPro" id="IPR032710">
    <property type="entry name" value="NTF2-like_dom_sf"/>
</dbReference>
<dbReference type="EMBL" id="HG938356">
    <property type="protein sequence ID" value="CDN57945.1"/>
    <property type="molecule type" value="Genomic_DNA"/>
</dbReference>
<name>A0A068TK83_NEOGA</name>
<protein>
    <submittedName>
        <fullName evidence="1">Putative ester cyclase</fullName>
    </submittedName>
</protein>
<dbReference type="KEGG" id="ngl:RG1141_PA11130"/>
<keyword evidence="1" id="KW-0614">Plasmid</keyword>
<dbReference type="PATRIC" id="fig|1028801.3.peg.5721"/>
<organism evidence="1 2">
    <name type="scientific">Neorhizobium galegae bv. officinalis bv. officinalis str. HAMBI 1141</name>
    <dbReference type="NCBI Taxonomy" id="1028801"/>
    <lineage>
        <taxon>Bacteria</taxon>
        <taxon>Pseudomonadati</taxon>
        <taxon>Pseudomonadota</taxon>
        <taxon>Alphaproteobacteria</taxon>
        <taxon>Hyphomicrobiales</taxon>
        <taxon>Rhizobiaceae</taxon>
        <taxon>Rhizobium/Agrobacterium group</taxon>
        <taxon>Neorhizobium</taxon>
    </lineage>
</organism>
<geneLocation type="plasmid" evidence="2">
    <name>II</name>
</geneLocation>
<dbReference type="GO" id="GO:0030638">
    <property type="term" value="P:polyketide metabolic process"/>
    <property type="evidence" value="ECO:0007669"/>
    <property type="project" value="InterPro"/>
</dbReference>
<evidence type="ECO:0000313" key="1">
    <source>
        <dbReference type="EMBL" id="CDN57945.1"/>
    </source>
</evidence>
<evidence type="ECO:0000313" key="2">
    <source>
        <dbReference type="Proteomes" id="UP000028186"/>
    </source>
</evidence>
<dbReference type="SUPFAM" id="SSF54427">
    <property type="entry name" value="NTF2-like"/>
    <property type="match status" value="1"/>
</dbReference>